<dbReference type="EC" id="4.2.1.17" evidence="3"/>
<dbReference type="InterPro" id="IPR029045">
    <property type="entry name" value="ClpP/crotonase-like_dom_sf"/>
</dbReference>
<dbReference type="RefSeq" id="WP_106667280.1">
    <property type="nucleotide sequence ID" value="NZ_PGGM01000018.1"/>
</dbReference>
<name>A0A2P7ATQ1_9HYPH</name>
<dbReference type="AlphaFoldDB" id="A0A2P7ATQ1"/>
<evidence type="ECO:0000313" key="4">
    <source>
        <dbReference type="Proteomes" id="UP000241764"/>
    </source>
</evidence>
<dbReference type="InterPro" id="IPR014748">
    <property type="entry name" value="Enoyl-CoA_hydra_C"/>
</dbReference>
<dbReference type="SUPFAM" id="SSF52096">
    <property type="entry name" value="ClpP/crotonase"/>
    <property type="match status" value="1"/>
</dbReference>
<reference evidence="4" key="1">
    <citation type="submission" date="2017-11" db="EMBL/GenBank/DDBJ databases">
        <authorList>
            <person name="Kuznetsova I."/>
            <person name="Sazanova A."/>
            <person name="Chirak E."/>
            <person name="Safronova V."/>
            <person name="Willems A."/>
        </authorList>
    </citation>
    <scope>NUCLEOTIDE SEQUENCE [LARGE SCALE GENOMIC DNA]</scope>
    <source>
        <strain evidence="4">CCBAU 03422</strain>
    </source>
</reference>
<dbReference type="PANTHER" id="PTHR11941">
    <property type="entry name" value="ENOYL-COA HYDRATASE-RELATED"/>
    <property type="match status" value="1"/>
</dbReference>
<evidence type="ECO:0000256" key="1">
    <source>
        <dbReference type="ARBA" id="ARBA00005254"/>
    </source>
</evidence>
<proteinExistence type="inferred from homology"/>
<protein>
    <submittedName>
        <fullName evidence="3">Enoyl-CoA hydratase</fullName>
        <ecNumber evidence="3">4.2.1.17</ecNumber>
    </submittedName>
</protein>
<dbReference type="Gene3D" id="1.10.12.10">
    <property type="entry name" value="Lyase 2-enoyl-coa Hydratase, Chain A, domain 2"/>
    <property type="match status" value="1"/>
</dbReference>
<dbReference type="OrthoDB" id="9802898at2"/>
<evidence type="ECO:0000256" key="2">
    <source>
        <dbReference type="ARBA" id="ARBA00023239"/>
    </source>
</evidence>
<evidence type="ECO:0000313" key="3">
    <source>
        <dbReference type="EMBL" id="PSH57598.1"/>
    </source>
</evidence>
<dbReference type="PANTHER" id="PTHR11941:SF54">
    <property type="entry name" value="ENOYL-COA HYDRATASE, MITOCHONDRIAL"/>
    <property type="match status" value="1"/>
</dbReference>
<dbReference type="Pfam" id="PF00378">
    <property type="entry name" value="ECH_1"/>
    <property type="match status" value="1"/>
</dbReference>
<dbReference type="FunFam" id="3.90.226.10:FF:000009">
    <property type="entry name" value="Carnitinyl-CoA dehydratase"/>
    <property type="match status" value="1"/>
</dbReference>
<dbReference type="EMBL" id="PGGM01000018">
    <property type="protein sequence ID" value="PSH57598.1"/>
    <property type="molecule type" value="Genomic_DNA"/>
</dbReference>
<dbReference type="InterPro" id="IPR001753">
    <property type="entry name" value="Enoyl-CoA_hydra/iso"/>
</dbReference>
<dbReference type="GO" id="GO:0006635">
    <property type="term" value="P:fatty acid beta-oxidation"/>
    <property type="evidence" value="ECO:0007669"/>
    <property type="project" value="TreeGrafter"/>
</dbReference>
<comment type="caution">
    <text evidence="3">The sequence shown here is derived from an EMBL/GenBank/DDBJ whole genome shotgun (WGS) entry which is preliminary data.</text>
</comment>
<dbReference type="Gene3D" id="3.90.226.10">
    <property type="entry name" value="2-enoyl-CoA Hydratase, Chain A, domain 1"/>
    <property type="match status" value="1"/>
</dbReference>
<keyword evidence="4" id="KW-1185">Reference proteome</keyword>
<dbReference type="CDD" id="cd06558">
    <property type="entry name" value="crotonase-like"/>
    <property type="match status" value="1"/>
</dbReference>
<keyword evidence="2 3" id="KW-0456">Lyase</keyword>
<gene>
    <name evidence="3" type="ORF">CU103_27855</name>
</gene>
<organism evidence="3 4">
    <name type="scientific">Phyllobacterium sophorae</name>
    <dbReference type="NCBI Taxonomy" id="1520277"/>
    <lineage>
        <taxon>Bacteria</taxon>
        <taxon>Pseudomonadati</taxon>
        <taxon>Pseudomonadota</taxon>
        <taxon>Alphaproteobacteria</taxon>
        <taxon>Hyphomicrobiales</taxon>
        <taxon>Phyllobacteriaceae</taxon>
        <taxon>Phyllobacterium</taxon>
    </lineage>
</organism>
<dbReference type="GO" id="GO:0004300">
    <property type="term" value="F:enoyl-CoA hydratase activity"/>
    <property type="evidence" value="ECO:0007669"/>
    <property type="project" value="UniProtKB-EC"/>
</dbReference>
<comment type="similarity">
    <text evidence="1">Belongs to the enoyl-CoA hydratase/isomerase family.</text>
</comment>
<dbReference type="Proteomes" id="UP000241764">
    <property type="component" value="Unassembled WGS sequence"/>
</dbReference>
<accession>A0A2P7ATQ1</accession>
<sequence length="254" mass="27246">MENYIRIERQDSFAVLTLQRPGVRNALNTGMLEQLAEALSQFDRDPAIRTVILTGAEGNFASGADIAEIAGKTAVDGVQDIRAQYWETVARFRKPLIAAVEGFCLGGGFELAQRCDLIVAANNAVFGQPEIRLGLIPGAGGIQRLATSIGKARAMRLVLTGETITGGEALDWGLVSHIAAPGEALQFAVELAGKLAKGAPLAQQFAKQAVLVALDKPEGFDLERRSFELLLSTEDKAEGIAAFRARRKPEFKGR</sequence>